<evidence type="ECO:0000313" key="1">
    <source>
        <dbReference type="EMBL" id="MDC0710384.1"/>
    </source>
</evidence>
<comment type="caution">
    <text evidence="1">The sequence shown here is derived from an EMBL/GenBank/DDBJ whole genome shotgun (WGS) entry which is preliminary data.</text>
</comment>
<accession>A0ABT5D9M9</accession>
<gene>
    <name evidence="1" type="ORF">POL68_18045</name>
</gene>
<dbReference type="RefSeq" id="WP_272139790.1">
    <property type="nucleotide sequence ID" value="NZ_JAQNDM010000002.1"/>
</dbReference>
<dbReference type="Proteomes" id="UP001221838">
    <property type="component" value="Unassembled WGS sequence"/>
</dbReference>
<organism evidence="1 2">
    <name type="scientific">Stigmatella ashevillensis</name>
    <dbReference type="NCBI Taxonomy" id="2995309"/>
    <lineage>
        <taxon>Bacteria</taxon>
        <taxon>Pseudomonadati</taxon>
        <taxon>Myxococcota</taxon>
        <taxon>Myxococcia</taxon>
        <taxon>Myxococcales</taxon>
        <taxon>Cystobacterineae</taxon>
        <taxon>Archangiaceae</taxon>
        <taxon>Stigmatella</taxon>
    </lineage>
</organism>
<evidence type="ECO:0008006" key="3">
    <source>
        <dbReference type="Google" id="ProtNLM"/>
    </source>
</evidence>
<protein>
    <recommendedName>
        <fullName evidence="3">Inclusion body protein</fullName>
    </recommendedName>
</protein>
<sequence length="193" mass="21254">MTTNITFLIDSNTLPKGGASVNNAVAVAHPPFLLNGKLSDPETKVPIARGERVVIYTQEKNHLPTVKVAPNGVIAHSFQGDPLTVAIMKDSSKRPIDIPNFDMDPGPTPDFIAYLDNNTQWGPTPSSWTNWANNPLIEQDLQASMTRSYIPYATFNASTLVNGEFQYGLVFGLTRDGKTVEYFYFDPYLVISA</sequence>
<evidence type="ECO:0000313" key="2">
    <source>
        <dbReference type="Proteomes" id="UP001221838"/>
    </source>
</evidence>
<keyword evidence="2" id="KW-1185">Reference proteome</keyword>
<name>A0ABT5D9M9_9BACT</name>
<proteinExistence type="predicted"/>
<dbReference type="EMBL" id="JAQNDM010000002">
    <property type="protein sequence ID" value="MDC0710384.1"/>
    <property type="molecule type" value="Genomic_DNA"/>
</dbReference>
<reference evidence="1 2" key="1">
    <citation type="submission" date="2022-11" db="EMBL/GenBank/DDBJ databases">
        <title>Minimal conservation of predation-associated metabolite biosynthetic gene clusters underscores biosynthetic potential of Myxococcota including descriptions for ten novel species: Archangium lansinium sp. nov., Myxococcus landrumus sp. nov., Nannocystis bai.</title>
        <authorList>
            <person name="Ahearne A."/>
            <person name="Stevens C."/>
            <person name="Dowd S."/>
        </authorList>
    </citation>
    <scope>NUCLEOTIDE SEQUENCE [LARGE SCALE GENOMIC DNA]</scope>
    <source>
        <strain evidence="1 2">NCWAL01</strain>
    </source>
</reference>